<feature type="compositionally biased region" description="Basic and acidic residues" evidence="1">
    <location>
        <begin position="254"/>
        <end position="279"/>
    </location>
</feature>
<keyword evidence="3" id="KW-1185">Reference proteome</keyword>
<proteinExistence type="predicted"/>
<sequence length="475" mass="52252">MNVARKSTTKLPHNWSHIQAKEDETDSGIGSTDSTDYHDSTNDNFQEVLFNLKALNGATDVLETERLNMRESQVSNTGVQKEKKSLPVSAAIEYEKNKNEDQDLLDQINDIVNEGKTNASHTDHVTGNGQNKDVTVAPTSFPTTDEDEDMVMIIGDDTKEEDSKELIPKDKNGAGASKKHPLRIGDKVRSTVHSIMSKLVQSGSPEVSSLLNKVKTDDCVETASSPETPSVPLARLDKGNLFDNLDFDISDKESKLSKLKAESLSGDEKSVPSEKDCKRLSALSNDDEKACSNPYKQRNDIAEVSSNSLSKSETDILNNSDFSANPKDNSSGDQHSLTQSTSAVSDPKVDLSDKKTNSVTKCDDSEGPEQEPNSWSNSCQGNQNSCDVSGLGSQCADSDKEKILPENACGSSECERKDMLLKEKEDEQKFLDTSLQSHDQDNNKDNDNEKEHERKRQHEKKNRSLIAVSLPNAHD</sequence>
<feature type="region of interest" description="Disordered" evidence="1">
    <location>
        <begin position="158"/>
        <end position="185"/>
    </location>
</feature>
<evidence type="ECO:0000313" key="2">
    <source>
        <dbReference type="EMBL" id="PVD38822.1"/>
    </source>
</evidence>
<dbReference type="EMBL" id="PZQS01000001">
    <property type="protein sequence ID" value="PVD38822.1"/>
    <property type="molecule type" value="Genomic_DNA"/>
</dbReference>
<dbReference type="AlphaFoldDB" id="A0A2T7PZH6"/>
<feature type="compositionally biased region" description="Polar residues" evidence="1">
    <location>
        <begin position="117"/>
        <end position="143"/>
    </location>
</feature>
<dbReference type="OrthoDB" id="10612284at2759"/>
<gene>
    <name evidence="2" type="ORF">C0Q70_01446</name>
</gene>
<evidence type="ECO:0000313" key="3">
    <source>
        <dbReference type="Proteomes" id="UP000245119"/>
    </source>
</evidence>
<accession>A0A2T7PZH6</accession>
<feature type="compositionally biased region" description="Polar residues" evidence="1">
    <location>
        <begin position="371"/>
        <end position="383"/>
    </location>
</feature>
<dbReference type="Proteomes" id="UP000245119">
    <property type="component" value="Linkage Group LG1"/>
</dbReference>
<feature type="compositionally biased region" description="Polar residues" evidence="1">
    <location>
        <begin position="304"/>
        <end position="344"/>
    </location>
</feature>
<comment type="caution">
    <text evidence="2">The sequence shown here is derived from an EMBL/GenBank/DDBJ whole genome shotgun (WGS) entry which is preliminary data.</text>
</comment>
<feature type="compositionally biased region" description="Basic and acidic residues" evidence="1">
    <location>
        <begin position="438"/>
        <end position="456"/>
    </location>
</feature>
<feature type="region of interest" description="Disordered" evidence="1">
    <location>
        <begin position="254"/>
        <end position="383"/>
    </location>
</feature>
<feature type="region of interest" description="Disordered" evidence="1">
    <location>
        <begin position="1"/>
        <end position="40"/>
    </location>
</feature>
<reference evidence="2 3" key="1">
    <citation type="submission" date="2018-04" db="EMBL/GenBank/DDBJ databases">
        <title>The genome of golden apple snail Pomacea canaliculata provides insight into stress tolerance and invasive adaptation.</title>
        <authorList>
            <person name="Liu C."/>
            <person name="Liu B."/>
            <person name="Ren Y."/>
            <person name="Zhang Y."/>
            <person name="Wang H."/>
            <person name="Li S."/>
            <person name="Jiang F."/>
            <person name="Yin L."/>
            <person name="Zhang G."/>
            <person name="Qian W."/>
            <person name="Fan W."/>
        </authorList>
    </citation>
    <scope>NUCLEOTIDE SEQUENCE [LARGE SCALE GENOMIC DNA]</scope>
    <source>
        <strain evidence="2">SZHN2017</strain>
        <tissue evidence="2">Muscle</tissue>
    </source>
</reference>
<protein>
    <submittedName>
        <fullName evidence="2">Uncharacterized protein</fullName>
    </submittedName>
</protein>
<feature type="compositionally biased region" description="Polar residues" evidence="1">
    <location>
        <begin position="1"/>
        <end position="11"/>
    </location>
</feature>
<evidence type="ECO:0000256" key="1">
    <source>
        <dbReference type="SAM" id="MobiDB-lite"/>
    </source>
</evidence>
<feature type="region of interest" description="Disordered" evidence="1">
    <location>
        <begin position="425"/>
        <end position="475"/>
    </location>
</feature>
<name>A0A2T7PZH6_POMCA</name>
<feature type="compositionally biased region" description="Basic and acidic residues" evidence="1">
    <location>
        <begin position="347"/>
        <end position="364"/>
    </location>
</feature>
<organism evidence="2 3">
    <name type="scientific">Pomacea canaliculata</name>
    <name type="common">Golden apple snail</name>
    <dbReference type="NCBI Taxonomy" id="400727"/>
    <lineage>
        <taxon>Eukaryota</taxon>
        <taxon>Metazoa</taxon>
        <taxon>Spiralia</taxon>
        <taxon>Lophotrochozoa</taxon>
        <taxon>Mollusca</taxon>
        <taxon>Gastropoda</taxon>
        <taxon>Caenogastropoda</taxon>
        <taxon>Architaenioglossa</taxon>
        <taxon>Ampullarioidea</taxon>
        <taxon>Ampullariidae</taxon>
        <taxon>Pomacea</taxon>
    </lineage>
</organism>
<feature type="compositionally biased region" description="Basic and acidic residues" evidence="1">
    <location>
        <begin position="161"/>
        <end position="172"/>
    </location>
</feature>
<feature type="region of interest" description="Disordered" evidence="1">
    <location>
        <begin position="117"/>
        <end position="144"/>
    </location>
</feature>